<organism evidence="2 3">
    <name type="scientific">Operophtera brumata</name>
    <name type="common">Winter moth</name>
    <name type="synonym">Phalaena brumata</name>
    <dbReference type="NCBI Taxonomy" id="104452"/>
    <lineage>
        <taxon>Eukaryota</taxon>
        <taxon>Metazoa</taxon>
        <taxon>Ecdysozoa</taxon>
        <taxon>Arthropoda</taxon>
        <taxon>Hexapoda</taxon>
        <taxon>Insecta</taxon>
        <taxon>Pterygota</taxon>
        <taxon>Neoptera</taxon>
        <taxon>Endopterygota</taxon>
        <taxon>Lepidoptera</taxon>
        <taxon>Glossata</taxon>
        <taxon>Ditrysia</taxon>
        <taxon>Geometroidea</taxon>
        <taxon>Geometridae</taxon>
        <taxon>Larentiinae</taxon>
        <taxon>Operophtera</taxon>
    </lineage>
</organism>
<evidence type="ECO:0000256" key="1">
    <source>
        <dbReference type="SAM" id="Coils"/>
    </source>
</evidence>
<protein>
    <submittedName>
        <fullName evidence="2">Endonuclease-reverse transcriptase</fullName>
    </submittedName>
</protein>
<keyword evidence="2" id="KW-0540">Nuclease</keyword>
<gene>
    <name evidence="2" type="ORF">OBRU01_18532</name>
</gene>
<keyword evidence="2" id="KW-0808">Transferase</keyword>
<comment type="caution">
    <text evidence="2">The sequence shown here is derived from an EMBL/GenBank/DDBJ whole genome shotgun (WGS) entry which is preliminary data.</text>
</comment>
<dbReference type="GO" id="GO:0004519">
    <property type="term" value="F:endonuclease activity"/>
    <property type="evidence" value="ECO:0007669"/>
    <property type="project" value="UniProtKB-KW"/>
</dbReference>
<proteinExistence type="predicted"/>
<dbReference type="Proteomes" id="UP000037510">
    <property type="component" value="Unassembled WGS sequence"/>
</dbReference>
<accession>A0A0L7KYJ0</accession>
<keyword evidence="2" id="KW-0255">Endonuclease</keyword>
<keyword evidence="2" id="KW-0548">Nucleotidyltransferase</keyword>
<feature type="coiled-coil region" evidence="1">
    <location>
        <begin position="1"/>
        <end position="38"/>
    </location>
</feature>
<evidence type="ECO:0000313" key="2">
    <source>
        <dbReference type="EMBL" id="KOB68287.1"/>
    </source>
</evidence>
<dbReference type="EMBL" id="JTDY01004331">
    <property type="protein sequence ID" value="KOB68287.1"/>
    <property type="molecule type" value="Genomic_DNA"/>
</dbReference>
<sequence>MDEVLGALRRIEKELDEQKKAITERKKLTEKMKNLEHGKTRRRSKKNWKIKNKGCSCWKDKQGKEIEFGIEENEKSYTNLVNNIIAFTEKYLSKKLNCNDIQETRRIGKKSEKPRPITVTFATLQT</sequence>
<evidence type="ECO:0000313" key="3">
    <source>
        <dbReference type="Proteomes" id="UP000037510"/>
    </source>
</evidence>
<dbReference type="GO" id="GO:0003964">
    <property type="term" value="F:RNA-directed DNA polymerase activity"/>
    <property type="evidence" value="ECO:0007669"/>
    <property type="project" value="UniProtKB-KW"/>
</dbReference>
<keyword evidence="1" id="KW-0175">Coiled coil</keyword>
<keyword evidence="2" id="KW-0695">RNA-directed DNA polymerase</keyword>
<keyword evidence="2" id="KW-0378">Hydrolase</keyword>
<keyword evidence="3" id="KW-1185">Reference proteome</keyword>
<dbReference type="AlphaFoldDB" id="A0A0L7KYJ0"/>
<reference evidence="2 3" key="1">
    <citation type="journal article" date="2015" name="Genome Biol. Evol.">
        <title>The genome of winter moth (Operophtera brumata) provides a genomic perspective on sexual dimorphism and phenology.</title>
        <authorList>
            <person name="Derks M.F."/>
            <person name="Smit S."/>
            <person name="Salis L."/>
            <person name="Schijlen E."/>
            <person name="Bossers A."/>
            <person name="Mateman C."/>
            <person name="Pijl A.S."/>
            <person name="de Ridder D."/>
            <person name="Groenen M.A."/>
            <person name="Visser M.E."/>
            <person name="Megens H.J."/>
        </authorList>
    </citation>
    <scope>NUCLEOTIDE SEQUENCE [LARGE SCALE GENOMIC DNA]</scope>
    <source>
        <strain evidence="2">WM2013NL</strain>
        <tissue evidence="2">Head and thorax</tissue>
    </source>
</reference>
<name>A0A0L7KYJ0_OPEBR</name>